<protein>
    <submittedName>
        <fullName evidence="2">Purine-binding chemotaxis protein CheW</fullName>
    </submittedName>
</protein>
<proteinExistence type="predicted"/>
<evidence type="ECO:0000259" key="1">
    <source>
        <dbReference type="PROSITE" id="PS50851"/>
    </source>
</evidence>
<dbReference type="GO" id="GO:0005829">
    <property type="term" value="C:cytosol"/>
    <property type="evidence" value="ECO:0007669"/>
    <property type="project" value="TreeGrafter"/>
</dbReference>
<dbReference type="Pfam" id="PF01584">
    <property type="entry name" value="CheW"/>
    <property type="match status" value="1"/>
</dbReference>
<dbReference type="InterPro" id="IPR002545">
    <property type="entry name" value="CheW-lke_dom"/>
</dbReference>
<dbReference type="InterPro" id="IPR036061">
    <property type="entry name" value="CheW-like_dom_sf"/>
</dbReference>
<dbReference type="EMBL" id="DTPE01000239">
    <property type="protein sequence ID" value="HGE75676.1"/>
    <property type="molecule type" value="Genomic_DNA"/>
</dbReference>
<dbReference type="InterPro" id="IPR039315">
    <property type="entry name" value="CheW"/>
</dbReference>
<gene>
    <name evidence="2" type="ORF">ENX73_06080</name>
</gene>
<dbReference type="SMART" id="SM00260">
    <property type="entry name" value="CheW"/>
    <property type="match status" value="1"/>
</dbReference>
<sequence length="149" mass="16652">MTVKAPEKPFEILGLIINDREYAVDIEMVELIVETPEIAKVPNSKDFLKGVMNLRGRIVPVVDTKKLTKSSGKESNPNSNIVITRIEDNEVGFLVDSVTEVMWVKPDEFDTTLKIDGSSYVKGVIMKGNRLLSFLDLAKIVKDEIDSNI</sequence>
<dbReference type="AlphaFoldDB" id="A0A7V3VTM1"/>
<name>A0A7V3VTM1_9BACT</name>
<dbReference type="GO" id="GO:0006935">
    <property type="term" value="P:chemotaxis"/>
    <property type="evidence" value="ECO:0007669"/>
    <property type="project" value="InterPro"/>
</dbReference>
<dbReference type="PANTHER" id="PTHR22617:SF23">
    <property type="entry name" value="CHEMOTAXIS PROTEIN CHEW"/>
    <property type="match status" value="1"/>
</dbReference>
<dbReference type="SUPFAM" id="SSF50341">
    <property type="entry name" value="CheW-like"/>
    <property type="match status" value="1"/>
</dbReference>
<comment type="caution">
    <text evidence="2">The sequence shown here is derived from an EMBL/GenBank/DDBJ whole genome shotgun (WGS) entry which is preliminary data.</text>
</comment>
<reference evidence="2" key="1">
    <citation type="journal article" date="2020" name="mSystems">
        <title>Genome- and Community-Level Interaction Insights into Carbon Utilization and Element Cycling Functions of Hydrothermarchaeota in Hydrothermal Sediment.</title>
        <authorList>
            <person name="Zhou Z."/>
            <person name="Liu Y."/>
            <person name="Xu W."/>
            <person name="Pan J."/>
            <person name="Luo Z.H."/>
            <person name="Li M."/>
        </authorList>
    </citation>
    <scope>NUCLEOTIDE SEQUENCE [LARGE SCALE GENOMIC DNA]</scope>
    <source>
        <strain evidence="2">SpSt-966</strain>
    </source>
</reference>
<dbReference type="Gene3D" id="2.40.50.180">
    <property type="entry name" value="CheA-289, Domain 4"/>
    <property type="match status" value="1"/>
</dbReference>
<accession>A0A7V3VTM1</accession>
<evidence type="ECO:0000313" key="2">
    <source>
        <dbReference type="EMBL" id="HGE75676.1"/>
    </source>
</evidence>
<dbReference type="PANTHER" id="PTHR22617">
    <property type="entry name" value="CHEMOTAXIS SENSOR HISTIDINE KINASE-RELATED"/>
    <property type="match status" value="1"/>
</dbReference>
<feature type="domain" description="CheW-like" evidence="1">
    <location>
        <begin position="9"/>
        <end position="146"/>
    </location>
</feature>
<dbReference type="PROSITE" id="PS50851">
    <property type="entry name" value="CHEW"/>
    <property type="match status" value="1"/>
</dbReference>
<dbReference type="GO" id="GO:0007165">
    <property type="term" value="P:signal transduction"/>
    <property type="evidence" value="ECO:0007669"/>
    <property type="project" value="InterPro"/>
</dbReference>
<organism evidence="2">
    <name type="scientific">Mesoaciditoga lauensis</name>
    <dbReference type="NCBI Taxonomy" id="1495039"/>
    <lineage>
        <taxon>Bacteria</taxon>
        <taxon>Thermotogati</taxon>
        <taxon>Thermotogota</taxon>
        <taxon>Thermotogae</taxon>
        <taxon>Mesoaciditogales</taxon>
        <taxon>Mesoaciditogaceae</taxon>
        <taxon>Mesoaciditoga</taxon>
    </lineage>
</organism>
<dbReference type="Gene3D" id="2.30.30.40">
    <property type="entry name" value="SH3 Domains"/>
    <property type="match status" value="1"/>
</dbReference>